<dbReference type="SUPFAM" id="SSF46689">
    <property type="entry name" value="Homeodomain-like"/>
    <property type="match status" value="1"/>
</dbReference>
<dbReference type="InterPro" id="IPR056524">
    <property type="entry name" value="KIF6/9_C"/>
</dbReference>
<sequence>MPRLTEAQRDNAIGHLEAGEPQSAVARHLNVSQSTIGRLWHRYQQRGTNQDPPTGKQESASAFQRLSARSGPPAIPQSVVNYSAQDRSRGQKATCRIVRHHPSLLPENGCHLDLSRAWAKSLMSRMRLVWRKGTKLEERMEVFLEDSDPDAALDVGADMRKIQHCFQKLKILVTERRSSPSSLRKGDQLSSPHLPDSTLDVESDSTPQMNKLKELLQQRDNEITILVNMLKKEKKRAQDAVTQLSASSNGHSLSQGSLGSSGTEPAEASGRLFSELQTRGSLAGDSPLHHTIGGEMSLGRQEAFEIFRRDHVDIITIEDNKALLKQRFAEAKALGEKVKLARVKVNELKAQIEQRRMQRAAHGVISSTVDLAEPDPVEEELRVHIEEEKKSYKATFGRLKGLKTEIEHLQLLLERAKVKLQRDFEVWWSEEAARLQPQEERSGRGASENAWRTPAVSNTKSQKSNHKTRAPGMLVSPIPLTGDQQTDADILAFVQARQSLLQRKGNNPDIIYPFWYSQVVAVWIFFGLAWLSLVINLCIEMLEKLSTYLKQRQLDSLENKTIEETVEEPDPAEPREETSA</sequence>
<feature type="region of interest" description="Disordered" evidence="1">
    <location>
        <begin position="437"/>
        <end position="471"/>
    </location>
</feature>
<dbReference type="InterPro" id="IPR009057">
    <property type="entry name" value="Homeodomain-like_sf"/>
</dbReference>
<keyword evidence="2" id="KW-0472">Membrane</keyword>
<gene>
    <name evidence="4" type="ORF">EOD39_0426</name>
</gene>
<evidence type="ECO:0000259" key="3">
    <source>
        <dbReference type="Pfam" id="PF23735"/>
    </source>
</evidence>
<evidence type="ECO:0000256" key="1">
    <source>
        <dbReference type="SAM" id="MobiDB-lite"/>
    </source>
</evidence>
<dbReference type="InterPro" id="IPR036388">
    <property type="entry name" value="WH-like_DNA-bd_sf"/>
</dbReference>
<feature type="domain" description="Kinesin-like protein KIF6/9 C-terminal" evidence="3">
    <location>
        <begin position="299"/>
        <end position="436"/>
    </location>
</feature>
<evidence type="ECO:0000256" key="2">
    <source>
        <dbReference type="SAM" id="Phobius"/>
    </source>
</evidence>
<feature type="region of interest" description="Disordered" evidence="1">
    <location>
        <begin position="177"/>
        <end position="207"/>
    </location>
</feature>
<evidence type="ECO:0000313" key="5">
    <source>
        <dbReference type="Proteomes" id="UP000289886"/>
    </source>
</evidence>
<feature type="region of interest" description="Disordered" evidence="1">
    <location>
        <begin position="45"/>
        <end position="76"/>
    </location>
</feature>
<protein>
    <submittedName>
        <fullName evidence="4">Kinesin-like protein KIF6</fullName>
    </submittedName>
</protein>
<keyword evidence="5" id="KW-1185">Reference proteome</keyword>
<comment type="caution">
    <text evidence="4">The sequence shown here is derived from an EMBL/GenBank/DDBJ whole genome shotgun (WGS) entry which is preliminary data.</text>
</comment>
<feature type="region of interest" description="Disordered" evidence="1">
    <location>
        <begin position="559"/>
        <end position="580"/>
    </location>
</feature>
<evidence type="ECO:0000313" key="4">
    <source>
        <dbReference type="EMBL" id="RXM30309.1"/>
    </source>
</evidence>
<dbReference type="EMBL" id="SCEB01215296">
    <property type="protein sequence ID" value="RXM30309.1"/>
    <property type="molecule type" value="Genomic_DNA"/>
</dbReference>
<dbReference type="AlphaFoldDB" id="A0A444U5C6"/>
<accession>A0A444U5C6</accession>
<dbReference type="Pfam" id="PF23735">
    <property type="entry name" value="KIF9"/>
    <property type="match status" value="1"/>
</dbReference>
<feature type="transmembrane region" description="Helical" evidence="2">
    <location>
        <begin position="514"/>
        <end position="539"/>
    </location>
</feature>
<dbReference type="Gene3D" id="1.10.10.10">
    <property type="entry name" value="Winged helix-like DNA-binding domain superfamily/Winged helix DNA-binding domain"/>
    <property type="match status" value="1"/>
</dbReference>
<keyword evidence="2" id="KW-1133">Transmembrane helix</keyword>
<name>A0A444U5C6_ACIRT</name>
<dbReference type="Proteomes" id="UP000289886">
    <property type="component" value="Unassembled WGS sequence"/>
</dbReference>
<keyword evidence="2" id="KW-0812">Transmembrane</keyword>
<proteinExistence type="predicted"/>
<reference evidence="4 5" key="1">
    <citation type="submission" date="2019-01" db="EMBL/GenBank/DDBJ databases">
        <title>Draft Genome and Complete Hox-Cluster Characterization of the Sterlet Sturgeon (Acipenser ruthenus).</title>
        <authorList>
            <person name="Wei Q."/>
        </authorList>
    </citation>
    <scope>NUCLEOTIDE SEQUENCE [LARGE SCALE GENOMIC DNA]</scope>
    <source>
        <strain evidence="4">WHYD16114868_AA</strain>
        <tissue evidence="4">Blood</tissue>
    </source>
</reference>
<feature type="compositionally biased region" description="Low complexity" evidence="1">
    <location>
        <begin position="244"/>
        <end position="262"/>
    </location>
</feature>
<organism evidence="4 5">
    <name type="scientific">Acipenser ruthenus</name>
    <name type="common">Sterlet sturgeon</name>
    <dbReference type="NCBI Taxonomy" id="7906"/>
    <lineage>
        <taxon>Eukaryota</taxon>
        <taxon>Metazoa</taxon>
        <taxon>Chordata</taxon>
        <taxon>Craniata</taxon>
        <taxon>Vertebrata</taxon>
        <taxon>Euteleostomi</taxon>
        <taxon>Actinopterygii</taxon>
        <taxon>Chondrostei</taxon>
        <taxon>Acipenseriformes</taxon>
        <taxon>Acipenseridae</taxon>
        <taxon>Acipenser</taxon>
    </lineage>
</organism>
<feature type="compositionally biased region" description="Polar residues" evidence="1">
    <location>
        <begin position="45"/>
        <end position="64"/>
    </location>
</feature>
<feature type="region of interest" description="Disordered" evidence="1">
    <location>
        <begin position="238"/>
        <end position="267"/>
    </location>
</feature>